<protein>
    <submittedName>
        <fullName evidence="4">GNAT family N-acetyltransferase</fullName>
    </submittedName>
</protein>
<dbReference type="Gene3D" id="3.40.630.30">
    <property type="match status" value="1"/>
</dbReference>
<evidence type="ECO:0000256" key="1">
    <source>
        <dbReference type="ARBA" id="ARBA00022679"/>
    </source>
</evidence>
<evidence type="ECO:0000256" key="2">
    <source>
        <dbReference type="ARBA" id="ARBA00023315"/>
    </source>
</evidence>
<dbReference type="CDD" id="cd04301">
    <property type="entry name" value="NAT_SF"/>
    <property type="match status" value="1"/>
</dbReference>
<dbReference type="PANTHER" id="PTHR10545:SF29">
    <property type="entry name" value="GH14572P-RELATED"/>
    <property type="match status" value="1"/>
</dbReference>
<gene>
    <name evidence="4" type="ORF">GCM10009811_11360</name>
</gene>
<evidence type="ECO:0000313" key="4">
    <source>
        <dbReference type="EMBL" id="GAA1788058.1"/>
    </source>
</evidence>
<reference evidence="4 5" key="1">
    <citation type="journal article" date="2019" name="Int. J. Syst. Evol. Microbiol.">
        <title>The Global Catalogue of Microorganisms (GCM) 10K type strain sequencing project: providing services to taxonomists for standard genome sequencing and annotation.</title>
        <authorList>
            <consortium name="The Broad Institute Genomics Platform"/>
            <consortium name="The Broad Institute Genome Sequencing Center for Infectious Disease"/>
            <person name="Wu L."/>
            <person name="Ma J."/>
        </authorList>
    </citation>
    <scope>NUCLEOTIDE SEQUENCE [LARGE SCALE GENOMIC DNA]</scope>
    <source>
        <strain evidence="4 5">JCM 15592</strain>
    </source>
</reference>
<evidence type="ECO:0000259" key="3">
    <source>
        <dbReference type="PROSITE" id="PS51186"/>
    </source>
</evidence>
<dbReference type="PROSITE" id="PS51186">
    <property type="entry name" value="GNAT"/>
    <property type="match status" value="1"/>
</dbReference>
<proteinExistence type="predicted"/>
<dbReference type="Pfam" id="PF00583">
    <property type="entry name" value="Acetyltransf_1"/>
    <property type="match status" value="1"/>
</dbReference>
<dbReference type="InterPro" id="IPR000182">
    <property type="entry name" value="GNAT_dom"/>
</dbReference>
<keyword evidence="2" id="KW-0012">Acyltransferase</keyword>
<feature type="domain" description="N-acetyltransferase" evidence="3">
    <location>
        <begin position="4"/>
        <end position="166"/>
    </location>
</feature>
<dbReference type="Proteomes" id="UP001499938">
    <property type="component" value="Unassembled WGS sequence"/>
</dbReference>
<organism evidence="4 5">
    <name type="scientific">Nostocoides veronense</name>
    <dbReference type="NCBI Taxonomy" id="330836"/>
    <lineage>
        <taxon>Bacteria</taxon>
        <taxon>Bacillati</taxon>
        <taxon>Actinomycetota</taxon>
        <taxon>Actinomycetes</taxon>
        <taxon>Micrococcales</taxon>
        <taxon>Intrasporangiaceae</taxon>
        <taxon>Nostocoides</taxon>
    </lineage>
</organism>
<dbReference type="InterPro" id="IPR016181">
    <property type="entry name" value="Acyl_CoA_acyltransferase"/>
</dbReference>
<accession>A0ABN2LH14</accession>
<name>A0ABN2LH14_9MICO</name>
<keyword evidence="5" id="KW-1185">Reference proteome</keyword>
<comment type="caution">
    <text evidence="4">The sequence shown here is derived from an EMBL/GenBank/DDBJ whole genome shotgun (WGS) entry which is preliminary data.</text>
</comment>
<evidence type="ECO:0000313" key="5">
    <source>
        <dbReference type="Proteomes" id="UP001499938"/>
    </source>
</evidence>
<dbReference type="SUPFAM" id="SSF55729">
    <property type="entry name" value="Acyl-CoA N-acyltransferases (Nat)"/>
    <property type="match status" value="1"/>
</dbReference>
<dbReference type="InterPro" id="IPR051016">
    <property type="entry name" value="Diverse_Substrate_AcTransf"/>
</dbReference>
<sequence>MTEVTVRDAEPGDVAQIVQFVRDLALFEKEPESARGSEADFRAALFPTEGAPTAYALIGEIDGAPAGMALWYLTFSTWEGRPGIHLEDLYVDPAARGSGLGGALLRRLAAICMERDYRRLEWSVLRWNTPAIDFYDALGATPQDDWLGYRLDGDALTRVGHQRPRGD</sequence>
<dbReference type="RefSeq" id="WP_344082399.1">
    <property type="nucleotide sequence ID" value="NZ_BAAAPO010000018.1"/>
</dbReference>
<keyword evidence="1" id="KW-0808">Transferase</keyword>
<dbReference type="PANTHER" id="PTHR10545">
    <property type="entry name" value="DIAMINE N-ACETYLTRANSFERASE"/>
    <property type="match status" value="1"/>
</dbReference>
<dbReference type="EMBL" id="BAAAPO010000018">
    <property type="protein sequence ID" value="GAA1788058.1"/>
    <property type="molecule type" value="Genomic_DNA"/>
</dbReference>